<dbReference type="Gene3D" id="3.30.40.10">
    <property type="entry name" value="Zinc/RING finger domain, C3HC4 (zinc finger)"/>
    <property type="match status" value="1"/>
</dbReference>
<keyword evidence="5" id="KW-0658">Purine biosynthesis</keyword>
<evidence type="ECO:0000256" key="5">
    <source>
        <dbReference type="ARBA" id="ARBA00022755"/>
    </source>
</evidence>
<feature type="compositionally biased region" description="Low complexity" evidence="10">
    <location>
        <begin position="593"/>
        <end position="615"/>
    </location>
</feature>
<evidence type="ECO:0000256" key="3">
    <source>
        <dbReference type="ARBA" id="ARBA00022076"/>
    </source>
</evidence>
<feature type="domain" description="RING-type" evidence="12">
    <location>
        <begin position="772"/>
        <end position="805"/>
    </location>
</feature>
<feature type="compositionally biased region" description="Low complexity" evidence="10">
    <location>
        <begin position="566"/>
        <end position="581"/>
    </location>
</feature>
<feature type="domain" description="Formyl transferase N-terminal" evidence="11">
    <location>
        <begin position="814"/>
        <end position="1010"/>
    </location>
</feature>
<dbReference type="InterPro" id="IPR004607">
    <property type="entry name" value="GART"/>
</dbReference>
<comment type="similarity">
    <text evidence="6">Belongs to the GART family.</text>
</comment>
<keyword evidence="4" id="KW-0808">Transferase</keyword>
<sequence>MGQSSSTHQRHDSLSNLSSFYRRHRNRDEAMNNDQSLEQNGVFPPQSGAEFNTGDNQDFLSNQTNSEWETWRPANPSTEEQPTGIGHMGSIQEENGPQHEPTQREYRSAIFARMAARRQSTMSRLGSRILPNSVIRGLLSSEEETPAEGHAHRHGIVSRSIPRSEVAHSSNRFSPFSSLSSRGITRRRSARGPYFIPRSDPGLISDPSHSPTFFDPASEHSPETSRSSWRRSARLHRVRNSLSGPITQMFGQPSSNFSDQNIEDVRHSSMGPIHGDISGAFSPESGTMASRMDFDEPHELDSVEPAVGTTRPTSPMSSQSAQSPSGLRHFPNLLRARPSRVLRREEQTPLSRVLQLAAAAIAAQLSGTTGPVMPNIQALGNEGLDNSLENFIQSLQHATSAQTTADGQTPPADNGAPTPVNFLRVFRFANSDNTRPSGTSNRSATASNTSEPGSDGMDVENTSDGPEGRTVTLVVVGVRSVPSGNGPGSEQQNAGTGLDTLLRLPFLSPENLPRNSDNGPNLTSRAEGRPRFPPSRYQTGGPLTSNEDASLQQGHQSPSRRLSDTGSRGPLSSLPSIISESPPGPHPPPSTPADPGLSAVSSGASTPSRRPSSASVMSPSTLPQLNENRTMQPTVEPTDSGIPFTTSRQRRRSDSEYVRNRDLGAGAVRRNGVVEPDNAPSPAGRSWLIYVVGTNLSENHPAFATPSLFTDNPTYEDMILLSSLLGPAKPPVATQEDLTSAGGVYRLVEYGGSLVAEGLDGAGAIQIPDGDRCLICLSDYEAAEELRQLAKCSHVFHRDCIDQVLFARMDAPIRLTVLISGNGSNLQAVIDRTIAGQLPVNIVRVLANRKDAFGLERARRANIPTHYHNLVKYKKQHPATPEGIQAAREEYDAELARLVLADSPDLVACLGFMHVLSPKFLEPLEAAKVTIINLHPALPGAFNGAHAIERAHAAWLEGKIDKTGVMIHKVISEVDMGTPILVREIPFVKGEDENLERFEEKVHAIEWGVVIEGIQLTIDEIRKERKRGSTNA</sequence>
<evidence type="ECO:0000256" key="6">
    <source>
        <dbReference type="ARBA" id="ARBA00038440"/>
    </source>
</evidence>
<dbReference type="NCBIfam" id="TIGR00639">
    <property type="entry name" value="PurN"/>
    <property type="match status" value="1"/>
</dbReference>
<feature type="compositionally biased region" description="Low complexity" evidence="10">
    <location>
        <begin position="314"/>
        <end position="325"/>
    </location>
</feature>
<dbReference type="AlphaFoldDB" id="A0A5N7CA76"/>
<feature type="compositionally biased region" description="Polar residues" evidence="10">
    <location>
        <begin position="398"/>
        <end position="407"/>
    </location>
</feature>
<evidence type="ECO:0000313" key="13">
    <source>
        <dbReference type="EMBL" id="KAE8390849.1"/>
    </source>
</evidence>
<evidence type="ECO:0000256" key="2">
    <source>
        <dbReference type="ARBA" id="ARBA00012254"/>
    </source>
</evidence>
<name>A0A5N7CA76_PETAA</name>
<evidence type="ECO:0000259" key="11">
    <source>
        <dbReference type="Pfam" id="PF00551"/>
    </source>
</evidence>
<dbReference type="InterPro" id="IPR002376">
    <property type="entry name" value="Formyl_transf_N"/>
</dbReference>
<feature type="region of interest" description="Disordered" evidence="10">
    <location>
        <begin position="398"/>
        <end position="468"/>
    </location>
</feature>
<evidence type="ECO:0000256" key="9">
    <source>
        <dbReference type="ARBA" id="ARBA00047664"/>
    </source>
</evidence>
<feature type="compositionally biased region" description="Pro residues" evidence="10">
    <location>
        <begin position="582"/>
        <end position="592"/>
    </location>
</feature>
<evidence type="ECO:0000256" key="4">
    <source>
        <dbReference type="ARBA" id="ARBA00022679"/>
    </source>
</evidence>
<reference evidence="13" key="1">
    <citation type="submission" date="2019-04" db="EMBL/GenBank/DDBJ databases">
        <title>Friends and foes A comparative genomics studyof 23 Aspergillus species from section Flavi.</title>
        <authorList>
            <consortium name="DOE Joint Genome Institute"/>
            <person name="Kjaerbolling I."/>
            <person name="Vesth T."/>
            <person name="Frisvad J.C."/>
            <person name="Nybo J.L."/>
            <person name="Theobald S."/>
            <person name="Kildgaard S."/>
            <person name="Isbrandt T."/>
            <person name="Kuo A."/>
            <person name="Sato A."/>
            <person name="Lyhne E.K."/>
            <person name="Kogle M.E."/>
            <person name="Wiebenga A."/>
            <person name="Kun R.S."/>
            <person name="Lubbers R.J."/>
            <person name="Makela M.R."/>
            <person name="Barry K."/>
            <person name="Chovatia M."/>
            <person name="Clum A."/>
            <person name="Daum C."/>
            <person name="Haridas S."/>
            <person name="He G."/>
            <person name="LaButti K."/>
            <person name="Lipzen A."/>
            <person name="Mondo S."/>
            <person name="Riley R."/>
            <person name="Salamov A."/>
            <person name="Simmons B.A."/>
            <person name="Magnuson J.K."/>
            <person name="Henrissat B."/>
            <person name="Mortensen U.H."/>
            <person name="Larsen T.O."/>
            <person name="Devries R.P."/>
            <person name="Grigoriev I.V."/>
            <person name="Machida M."/>
            <person name="Baker S.E."/>
            <person name="Andersen M.R."/>
        </authorList>
    </citation>
    <scope>NUCLEOTIDE SEQUENCE [LARGE SCALE GENOMIC DNA]</scope>
    <source>
        <strain evidence="13">IBT 14317</strain>
    </source>
</reference>
<feature type="region of interest" description="Disordered" evidence="10">
    <location>
        <begin position="507"/>
        <end position="656"/>
    </location>
</feature>
<evidence type="ECO:0000256" key="8">
    <source>
        <dbReference type="ARBA" id="ARBA00041682"/>
    </source>
</evidence>
<dbReference type="GO" id="GO:0005737">
    <property type="term" value="C:cytoplasm"/>
    <property type="evidence" value="ECO:0007669"/>
    <property type="project" value="TreeGrafter"/>
</dbReference>
<dbReference type="SUPFAM" id="SSF53328">
    <property type="entry name" value="Formyltransferase"/>
    <property type="match status" value="1"/>
</dbReference>
<dbReference type="CDD" id="cd08645">
    <property type="entry name" value="FMT_core_GART"/>
    <property type="match status" value="1"/>
</dbReference>
<comment type="pathway">
    <text evidence="1">Purine metabolism; IMP biosynthesis via de novo pathway; N(2)-formyl-N(1)-(5-phospho-D-ribosyl)glycinamide from N(1)-(5-phospho-D-ribosyl)glycinamide (10-formyl THF route): step 1/1.</text>
</comment>
<dbReference type="GO" id="GO:0004644">
    <property type="term" value="F:phosphoribosylglycinamide formyltransferase activity"/>
    <property type="evidence" value="ECO:0007669"/>
    <property type="project" value="UniProtKB-EC"/>
</dbReference>
<evidence type="ECO:0000256" key="10">
    <source>
        <dbReference type="SAM" id="MobiDB-lite"/>
    </source>
</evidence>
<dbReference type="GO" id="GO:0006189">
    <property type="term" value="P:'de novo' IMP biosynthetic process"/>
    <property type="evidence" value="ECO:0007669"/>
    <property type="project" value="InterPro"/>
</dbReference>
<feature type="compositionally biased region" description="Low complexity" evidence="10">
    <location>
        <begin position="437"/>
        <end position="450"/>
    </location>
</feature>
<feature type="compositionally biased region" description="Low complexity" evidence="10">
    <location>
        <begin position="169"/>
        <end position="182"/>
    </location>
</feature>
<feature type="region of interest" description="Disordered" evidence="10">
    <location>
        <begin position="1"/>
        <end position="103"/>
    </location>
</feature>
<feature type="compositionally biased region" description="Polar residues" evidence="10">
    <location>
        <begin position="536"/>
        <end position="560"/>
    </location>
</feature>
<organism evidence="13">
    <name type="scientific">Petromyces alliaceus</name>
    <name type="common">Aspergillus alliaceus</name>
    <dbReference type="NCBI Taxonomy" id="209559"/>
    <lineage>
        <taxon>Eukaryota</taxon>
        <taxon>Fungi</taxon>
        <taxon>Dikarya</taxon>
        <taxon>Ascomycota</taxon>
        <taxon>Pezizomycotina</taxon>
        <taxon>Eurotiomycetes</taxon>
        <taxon>Eurotiomycetidae</taxon>
        <taxon>Eurotiales</taxon>
        <taxon>Aspergillaceae</taxon>
        <taxon>Aspergillus</taxon>
        <taxon>Aspergillus subgen. Circumdati</taxon>
    </lineage>
</organism>
<feature type="region of interest" description="Disordered" evidence="10">
    <location>
        <begin position="304"/>
        <end position="333"/>
    </location>
</feature>
<dbReference type="FunFam" id="3.40.50.170:FF:000009">
    <property type="entry name" value="Phosphoribosylglycinamide formyltransferase (Eurofung)"/>
    <property type="match status" value="1"/>
</dbReference>
<dbReference type="InterPro" id="IPR013083">
    <property type="entry name" value="Znf_RING/FYVE/PHD"/>
</dbReference>
<protein>
    <recommendedName>
        <fullName evidence="3">Phosphoribosylglycinamide formyltransferase</fullName>
        <ecNumber evidence="2">2.1.2.2</ecNumber>
    </recommendedName>
    <alternativeName>
        <fullName evidence="8">5'-phosphoribosylglycinamide transformylase</fullName>
    </alternativeName>
    <alternativeName>
        <fullName evidence="7">GAR transformylase</fullName>
    </alternativeName>
</protein>
<dbReference type="Pfam" id="PF00551">
    <property type="entry name" value="Formyl_trans_N"/>
    <property type="match status" value="1"/>
</dbReference>
<dbReference type="SUPFAM" id="SSF57850">
    <property type="entry name" value="RING/U-box"/>
    <property type="match status" value="1"/>
</dbReference>
<dbReference type="EMBL" id="ML735251">
    <property type="protein sequence ID" value="KAE8390849.1"/>
    <property type="molecule type" value="Genomic_DNA"/>
</dbReference>
<feature type="compositionally biased region" description="Polar residues" evidence="10">
    <location>
        <begin position="513"/>
        <end position="524"/>
    </location>
</feature>
<dbReference type="OrthoDB" id="8062037at2759"/>
<feature type="compositionally biased region" description="Polar residues" evidence="10">
    <location>
        <begin position="49"/>
        <end position="68"/>
    </location>
</feature>
<proteinExistence type="inferred from homology"/>
<dbReference type="Pfam" id="PF13639">
    <property type="entry name" value="zf-RING_2"/>
    <property type="match status" value="1"/>
</dbReference>
<evidence type="ECO:0000256" key="7">
    <source>
        <dbReference type="ARBA" id="ARBA00041324"/>
    </source>
</evidence>
<dbReference type="Proteomes" id="UP000326877">
    <property type="component" value="Unassembled WGS sequence"/>
</dbReference>
<dbReference type="PANTHER" id="PTHR43369:SF2">
    <property type="entry name" value="PHOSPHORIBOSYLGLYCINAMIDE FORMYLTRANSFERASE"/>
    <property type="match status" value="1"/>
</dbReference>
<evidence type="ECO:0000259" key="12">
    <source>
        <dbReference type="Pfam" id="PF13639"/>
    </source>
</evidence>
<gene>
    <name evidence="13" type="ORF">BDV23DRAFT_172114</name>
</gene>
<feature type="region of interest" description="Disordered" evidence="10">
    <location>
        <begin position="143"/>
        <end position="232"/>
    </location>
</feature>
<evidence type="ECO:0000256" key="1">
    <source>
        <dbReference type="ARBA" id="ARBA00005054"/>
    </source>
</evidence>
<dbReference type="EC" id="2.1.2.2" evidence="2"/>
<comment type="catalytic activity">
    <reaction evidence="9">
        <text>N(1)-(5-phospho-beta-D-ribosyl)glycinamide + (6R)-10-formyltetrahydrofolate = N(2)-formyl-N(1)-(5-phospho-beta-D-ribosyl)glycinamide + (6S)-5,6,7,8-tetrahydrofolate + H(+)</text>
        <dbReference type="Rhea" id="RHEA:15053"/>
        <dbReference type="ChEBI" id="CHEBI:15378"/>
        <dbReference type="ChEBI" id="CHEBI:57453"/>
        <dbReference type="ChEBI" id="CHEBI:143788"/>
        <dbReference type="ChEBI" id="CHEBI:147286"/>
        <dbReference type="ChEBI" id="CHEBI:195366"/>
        <dbReference type="EC" id="2.1.2.2"/>
    </reaction>
</comment>
<dbReference type="Gene3D" id="3.40.50.170">
    <property type="entry name" value="Formyl transferase, N-terminal domain"/>
    <property type="match status" value="1"/>
</dbReference>
<accession>A0A5N7CA76</accession>
<dbReference type="PANTHER" id="PTHR43369">
    <property type="entry name" value="PHOSPHORIBOSYLGLYCINAMIDE FORMYLTRANSFERASE"/>
    <property type="match status" value="1"/>
</dbReference>
<dbReference type="InterPro" id="IPR001841">
    <property type="entry name" value="Znf_RING"/>
</dbReference>
<dbReference type="InterPro" id="IPR036477">
    <property type="entry name" value="Formyl_transf_N_sf"/>
</dbReference>
<feature type="compositionally biased region" description="Polar residues" evidence="10">
    <location>
        <begin position="616"/>
        <end position="647"/>
    </location>
</feature>